<accession>A0A508YY43</accession>
<name>A0A508YY43_LIMMU</name>
<dbReference type="Proteomes" id="UP000365705">
    <property type="component" value="Unassembled WGS sequence"/>
</dbReference>
<gene>
    <name evidence="2" type="ORF">LMUP508_02089</name>
</gene>
<reference evidence="2 3" key="1">
    <citation type="submission" date="2019-06" db="EMBL/GenBank/DDBJ databases">
        <authorList>
            <person name="Rodrigo-Torres L."/>
            <person name="Arahal R. D."/>
            <person name="Lucena T."/>
        </authorList>
    </citation>
    <scope>NUCLEOTIDE SEQUENCE [LARGE SCALE GENOMIC DNA]</scope>
    <source>
        <strain evidence="2 3">INIA P508</strain>
    </source>
</reference>
<evidence type="ECO:0008006" key="4">
    <source>
        <dbReference type="Google" id="ProtNLM"/>
    </source>
</evidence>
<keyword evidence="1" id="KW-0175">Coiled coil</keyword>
<feature type="coiled-coil region" evidence="1">
    <location>
        <begin position="31"/>
        <end position="65"/>
    </location>
</feature>
<dbReference type="RefSeq" id="WP_052088672.1">
    <property type="nucleotide sequence ID" value="NZ_CABFNH010000036.1"/>
</dbReference>
<protein>
    <recommendedName>
        <fullName evidence="4">5-methyltetrahydropteroyltriglutamate--homocysteine S-methyltransferase</fullName>
    </recommendedName>
</protein>
<dbReference type="InterPro" id="IPR002629">
    <property type="entry name" value="Met_Synth_C/arc"/>
</dbReference>
<proteinExistence type="predicted"/>
<sequence>MTQSQTLTFTNRTTSPFRYDIVGSFLRPAELKAAREKFANKEITKDELKAVEDKAIKELVEKESKAGLHAVTDGEFRRSYWHLDTFWGFEGIKHTQQEHGYLFHDEETRADSAQVEGKIRFNGTHPDLEAFKYLKSLTDGTGLIPRQSIPAPAQFYAELYRGEGNVQALEKVYATKDELITDIDQAYHDLILALYEAGCRDLKIDDCTWGMVVDDDFWATMTEQGFNRDELENEYLRVNNGALVDLPEDLTVTTHICRGNYHSTWATKGGYGPVADYVLAKENVSAFYLEYDSDRAGGFEPLAKVPADKYVVLGLLTSKSGELEDRQVILDRIHEAAQYHDLDKLCLSTQCGFSSTEEGNILTEEQQWAKIALVKSIAEEVWDA</sequence>
<dbReference type="PANTHER" id="PTHR43844:SF1">
    <property type="entry name" value="METHIONINE SYNTHASE"/>
    <property type="match status" value="1"/>
</dbReference>
<dbReference type="InterPro" id="IPR038071">
    <property type="entry name" value="UROD/MetE-like_sf"/>
</dbReference>
<dbReference type="EMBL" id="CABFNH010000036">
    <property type="protein sequence ID" value="VTZ93992.1"/>
    <property type="molecule type" value="Genomic_DNA"/>
</dbReference>
<organism evidence="2 3">
    <name type="scientific">Limosilactobacillus mucosae</name>
    <name type="common">Lactobacillus mucosae</name>
    <dbReference type="NCBI Taxonomy" id="97478"/>
    <lineage>
        <taxon>Bacteria</taxon>
        <taxon>Bacillati</taxon>
        <taxon>Bacillota</taxon>
        <taxon>Bacilli</taxon>
        <taxon>Lactobacillales</taxon>
        <taxon>Lactobacillaceae</taxon>
        <taxon>Limosilactobacillus</taxon>
    </lineage>
</organism>
<dbReference type="SUPFAM" id="SSF51726">
    <property type="entry name" value="UROD/MetE-like"/>
    <property type="match status" value="1"/>
</dbReference>
<evidence type="ECO:0000313" key="2">
    <source>
        <dbReference type="EMBL" id="VTZ93992.1"/>
    </source>
</evidence>
<dbReference type="GO" id="GO:0003871">
    <property type="term" value="F:5-methyltetrahydropteroyltriglutamate-homocysteine S-methyltransferase activity"/>
    <property type="evidence" value="ECO:0007669"/>
    <property type="project" value="InterPro"/>
</dbReference>
<dbReference type="Gene3D" id="3.20.20.210">
    <property type="match status" value="1"/>
</dbReference>
<dbReference type="PANTHER" id="PTHR43844">
    <property type="entry name" value="METHIONINE SYNTHASE"/>
    <property type="match status" value="1"/>
</dbReference>
<dbReference type="GO" id="GO:0008270">
    <property type="term" value="F:zinc ion binding"/>
    <property type="evidence" value="ECO:0007669"/>
    <property type="project" value="InterPro"/>
</dbReference>
<dbReference type="AlphaFoldDB" id="A0A508YY43"/>
<dbReference type="NCBIfam" id="NF005085">
    <property type="entry name" value="PRK06520.1"/>
    <property type="match status" value="1"/>
</dbReference>
<evidence type="ECO:0000313" key="3">
    <source>
        <dbReference type="Proteomes" id="UP000365705"/>
    </source>
</evidence>
<dbReference type="GO" id="GO:0009086">
    <property type="term" value="P:methionine biosynthetic process"/>
    <property type="evidence" value="ECO:0007669"/>
    <property type="project" value="InterPro"/>
</dbReference>
<dbReference type="CDD" id="cd03311">
    <property type="entry name" value="CIMS_C_terminal_like"/>
    <property type="match status" value="1"/>
</dbReference>
<evidence type="ECO:0000256" key="1">
    <source>
        <dbReference type="SAM" id="Coils"/>
    </source>
</evidence>